<evidence type="ECO:0000313" key="1">
    <source>
        <dbReference type="EMBL" id="KAF5189302.1"/>
    </source>
</evidence>
<proteinExistence type="predicted"/>
<dbReference type="EMBL" id="JABWDY010025657">
    <property type="protein sequence ID" value="KAF5189302.1"/>
    <property type="molecule type" value="Genomic_DNA"/>
</dbReference>
<comment type="caution">
    <text evidence="1">The sequence shown here is derived from an EMBL/GenBank/DDBJ whole genome shotgun (WGS) entry which is preliminary data.</text>
</comment>
<accession>A0A7J6VY90</accession>
<reference evidence="1 2" key="1">
    <citation type="submission" date="2020-06" db="EMBL/GenBank/DDBJ databases">
        <title>Transcriptomic and genomic resources for Thalictrum thalictroides and T. hernandezii: Facilitating candidate gene discovery in an emerging model plant lineage.</title>
        <authorList>
            <person name="Arias T."/>
            <person name="Riano-Pachon D.M."/>
            <person name="Di Stilio V.S."/>
        </authorList>
    </citation>
    <scope>NUCLEOTIDE SEQUENCE [LARGE SCALE GENOMIC DNA]</scope>
    <source>
        <strain evidence="2">cv. WT478/WT964</strain>
        <tissue evidence="1">Leaves</tissue>
    </source>
</reference>
<dbReference type="Proteomes" id="UP000554482">
    <property type="component" value="Unassembled WGS sequence"/>
</dbReference>
<keyword evidence="2" id="KW-1185">Reference proteome</keyword>
<dbReference type="AlphaFoldDB" id="A0A7J6VY90"/>
<evidence type="ECO:0000313" key="2">
    <source>
        <dbReference type="Proteomes" id="UP000554482"/>
    </source>
</evidence>
<sequence>MERWRSYLRKEIKYPRSADASEAVDETTPSTSTYWLDKFDPYEYERRPVLEVFKCVFRIPHTFSVDHYAHGLRYCHYEPEAGSDTILVIVVNLHNQPTLVLSCLQPPYLFIACI</sequence>
<gene>
    <name evidence="1" type="ORF">FRX31_021110</name>
</gene>
<name>A0A7J6VY90_THATH</name>
<organism evidence="1 2">
    <name type="scientific">Thalictrum thalictroides</name>
    <name type="common">Rue-anemone</name>
    <name type="synonym">Anemone thalictroides</name>
    <dbReference type="NCBI Taxonomy" id="46969"/>
    <lineage>
        <taxon>Eukaryota</taxon>
        <taxon>Viridiplantae</taxon>
        <taxon>Streptophyta</taxon>
        <taxon>Embryophyta</taxon>
        <taxon>Tracheophyta</taxon>
        <taxon>Spermatophyta</taxon>
        <taxon>Magnoliopsida</taxon>
        <taxon>Ranunculales</taxon>
        <taxon>Ranunculaceae</taxon>
        <taxon>Thalictroideae</taxon>
        <taxon>Thalictrum</taxon>
    </lineage>
</organism>
<protein>
    <submittedName>
        <fullName evidence="1">Uncharacterized protein</fullName>
    </submittedName>
</protein>